<evidence type="ECO:0000313" key="2">
    <source>
        <dbReference type="Proteomes" id="UP000324298"/>
    </source>
</evidence>
<sequence length="69" mass="8201">MELKTRIWMTGALEWYGYVDDQQMFLGQRSFPSPLEEGDEWTTEIGDMFKVIDGEIRLLGKTEPPRKFW</sequence>
<accession>A0A5A9XJL8</accession>
<dbReference type="EMBL" id="SRSD01000003">
    <property type="protein sequence ID" value="KAA0893372.1"/>
    <property type="molecule type" value="Genomic_DNA"/>
</dbReference>
<gene>
    <name evidence="1" type="ORF">ET418_06040</name>
</gene>
<dbReference type="RefSeq" id="WP_149306688.1">
    <property type="nucleotide sequence ID" value="NZ_SRSD01000003.1"/>
</dbReference>
<proteinExistence type="predicted"/>
<name>A0A5A9XJL8_9BACT</name>
<protein>
    <submittedName>
        <fullName evidence="1">Uncharacterized protein</fullName>
    </submittedName>
</protein>
<evidence type="ECO:0000313" key="1">
    <source>
        <dbReference type="EMBL" id="KAA0893372.1"/>
    </source>
</evidence>
<reference evidence="1 2" key="1">
    <citation type="submission" date="2019-04" db="EMBL/GenBank/DDBJ databases">
        <title>Geobacter ruber sp. nov., ferric-reducing bacteria isolated from paddy soil.</title>
        <authorList>
            <person name="Xu Z."/>
            <person name="Masuda Y."/>
            <person name="Itoh H."/>
            <person name="Senoo K."/>
        </authorList>
    </citation>
    <scope>NUCLEOTIDE SEQUENCE [LARGE SCALE GENOMIC DNA]</scope>
    <source>
        <strain evidence="1 2">Red88</strain>
    </source>
</reference>
<dbReference type="Proteomes" id="UP000324298">
    <property type="component" value="Unassembled WGS sequence"/>
</dbReference>
<keyword evidence="2" id="KW-1185">Reference proteome</keyword>
<comment type="caution">
    <text evidence="1">The sequence shown here is derived from an EMBL/GenBank/DDBJ whole genome shotgun (WGS) entry which is preliminary data.</text>
</comment>
<dbReference type="AlphaFoldDB" id="A0A5A9XJL8"/>
<dbReference type="OrthoDB" id="5387688at2"/>
<organism evidence="1 2">
    <name type="scientific">Oryzomonas rubra</name>
    <dbReference type="NCBI Taxonomy" id="2509454"/>
    <lineage>
        <taxon>Bacteria</taxon>
        <taxon>Pseudomonadati</taxon>
        <taxon>Thermodesulfobacteriota</taxon>
        <taxon>Desulfuromonadia</taxon>
        <taxon>Geobacterales</taxon>
        <taxon>Geobacteraceae</taxon>
        <taxon>Oryzomonas</taxon>
    </lineage>
</organism>